<dbReference type="Gene3D" id="3.40.710.10">
    <property type="entry name" value="DD-peptidase/beta-lactamase superfamily"/>
    <property type="match status" value="1"/>
</dbReference>
<dbReference type="InterPro" id="IPR001466">
    <property type="entry name" value="Beta-lactam-related"/>
</dbReference>
<feature type="transmembrane region" description="Helical" evidence="1">
    <location>
        <begin position="16"/>
        <end position="36"/>
    </location>
</feature>
<keyword evidence="1" id="KW-0472">Membrane</keyword>
<dbReference type="PATRIC" id="fig|1685125.3.peg.605"/>
<dbReference type="InterPro" id="IPR012338">
    <property type="entry name" value="Beta-lactam/transpept-like"/>
</dbReference>
<evidence type="ECO:0000259" key="2">
    <source>
        <dbReference type="Pfam" id="PF00144"/>
    </source>
</evidence>
<dbReference type="SUPFAM" id="SSF56601">
    <property type="entry name" value="beta-lactamase/transpeptidase-like"/>
    <property type="match status" value="1"/>
</dbReference>
<protein>
    <recommendedName>
        <fullName evidence="2">Beta-lactamase-related domain-containing protein</fullName>
    </recommendedName>
</protein>
<gene>
    <name evidence="3" type="ORF">AC478_02650</name>
</gene>
<dbReference type="Pfam" id="PF00144">
    <property type="entry name" value="Beta-lactamase"/>
    <property type="match status" value="1"/>
</dbReference>
<name>A0A0M0BTR7_9ARCH</name>
<proteinExistence type="predicted"/>
<reference evidence="4" key="1">
    <citation type="submission" date="2015-06" db="EMBL/GenBank/DDBJ databases">
        <title>New insights into the roles of widespread benthic archaea in carbon and nitrogen cycling.</title>
        <authorList>
            <person name="Lazar C.S."/>
            <person name="Baker B.J."/>
            <person name="Seitz K.W."/>
            <person name="Hyde A.S."/>
            <person name="Dick G.J."/>
            <person name="Hinrichs K.-U."/>
            <person name="Teske A.P."/>
        </authorList>
    </citation>
    <scope>NUCLEOTIDE SEQUENCE [LARGE SCALE GENOMIC DNA]</scope>
</reference>
<accession>A0A0M0BTR7</accession>
<evidence type="ECO:0000313" key="4">
    <source>
        <dbReference type="Proteomes" id="UP000054016"/>
    </source>
</evidence>
<keyword evidence="1" id="KW-0812">Transmembrane</keyword>
<organism evidence="3 4">
    <name type="scientific">miscellaneous Crenarchaeota group-1 archaeon SG8-32-3</name>
    <dbReference type="NCBI Taxonomy" id="1685125"/>
    <lineage>
        <taxon>Archaea</taxon>
        <taxon>Candidatus Bathyarchaeota</taxon>
        <taxon>MCG-1</taxon>
    </lineage>
</organism>
<dbReference type="Proteomes" id="UP000054016">
    <property type="component" value="Unassembled WGS sequence"/>
</dbReference>
<dbReference type="PANTHER" id="PTHR46825">
    <property type="entry name" value="D-ALANYL-D-ALANINE-CARBOXYPEPTIDASE/ENDOPEPTIDASE AMPH"/>
    <property type="match status" value="1"/>
</dbReference>
<sequence>MKNAIDKFWLLMNKKIVALVIIAILVVAIAAGIIFFSSQEETVDSRIQNLMEQGDVPSLAAGIIVNDAMVWSSGFGEQSDLDTVYMIGSVTKMFTATAIMQLYENDILDLDADINDYIPFSVRHPDFPNTPITIRMLLSHRSGIADEVSNKTLWDFSADMINWANDNLEANIKLWDTRPTLEEFLEGSITPSGKYYSPDNWDSQPETDWEYSSTGYLLLAYVVEQLSDQSFSEYLQQNVLSPLDMQSTGYDYADFAGRNAIPYEWRDNVNFEYPLYNQYDLGGGGLRSTVGDLSDFLIAHMNQGQYHNTLILQPDIVDLMQTSQFSMFGHGFGGFSFAGYGLGWPLYQDQIIAHGGAAPGYLADIAFKTEGNSKFGIVLLLNRGASLVEDNYLVNTFLPAVINILFDEAAQLPST</sequence>
<dbReference type="EMBL" id="LFWV01000032">
    <property type="protein sequence ID" value="KON31571.1"/>
    <property type="molecule type" value="Genomic_DNA"/>
</dbReference>
<dbReference type="PANTHER" id="PTHR46825:SF9">
    <property type="entry name" value="BETA-LACTAMASE-RELATED DOMAIN-CONTAINING PROTEIN"/>
    <property type="match status" value="1"/>
</dbReference>
<feature type="domain" description="Beta-lactamase-related" evidence="2">
    <location>
        <begin position="43"/>
        <end position="388"/>
    </location>
</feature>
<comment type="caution">
    <text evidence="3">The sequence shown here is derived from an EMBL/GenBank/DDBJ whole genome shotgun (WGS) entry which is preliminary data.</text>
</comment>
<dbReference type="InterPro" id="IPR050491">
    <property type="entry name" value="AmpC-like"/>
</dbReference>
<evidence type="ECO:0000313" key="3">
    <source>
        <dbReference type="EMBL" id="KON31571.1"/>
    </source>
</evidence>
<evidence type="ECO:0000256" key="1">
    <source>
        <dbReference type="SAM" id="Phobius"/>
    </source>
</evidence>
<dbReference type="AlphaFoldDB" id="A0A0M0BTR7"/>
<keyword evidence="1" id="KW-1133">Transmembrane helix</keyword>